<dbReference type="PANTHER" id="PTHR30383">
    <property type="entry name" value="THIOESTERASE 1/PROTEASE 1/LYSOPHOSPHOLIPASE L1"/>
    <property type="match status" value="1"/>
</dbReference>
<evidence type="ECO:0000259" key="1">
    <source>
        <dbReference type="Pfam" id="PF13472"/>
    </source>
</evidence>
<dbReference type="EMBL" id="LBSX01000009">
    <property type="protein sequence ID" value="KKQ27461.1"/>
    <property type="molecule type" value="Genomic_DNA"/>
</dbReference>
<dbReference type="InterPro" id="IPR036514">
    <property type="entry name" value="SGNH_hydro_sf"/>
</dbReference>
<dbReference type="Pfam" id="PF13472">
    <property type="entry name" value="Lipase_GDSL_2"/>
    <property type="match status" value="1"/>
</dbReference>
<organism evidence="2 3">
    <name type="scientific">Candidatus Magasanikbacteria bacterium GW2011_GWC2_37_14</name>
    <dbReference type="NCBI Taxonomy" id="1619046"/>
    <lineage>
        <taxon>Bacteria</taxon>
        <taxon>Candidatus Magasanikiibacteriota</taxon>
    </lineage>
</organism>
<dbReference type="InterPro" id="IPR051532">
    <property type="entry name" value="Ester_Hydrolysis_Enzymes"/>
</dbReference>
<gene>
    <name evidence="2" type="ORF">US42_C0009G0051</name>
</gene>
<protein>
    <submittedName>
        <fullName evidence="2">Lipolytic protein G-D-S-L family</fullName>
    </submittedName>
</protein>
<proteinExistence type="predicted"/>
<dbReference type="SUPFAM" id="SSF52266">
    <property type="entry name" value="SGNH hydrolase"/>
    <property type="match status" value="1"/>
</dbReference>
<feature type="non-terminal residue" evidence="2">
    <location>
        <position position="104"/>
    </location>
</feature>
<evidence type="ECO:0000313" key="3">
    <source>
        <dbReference type="Proteomes" id="UP000034849"/>
    </source>
</evidence>
<name>A0A0G0JH66_9BACT</name>
<dbReference type="InterPro" id="IPR013830">
    <property type="entry name" value="SGNH_hydro"/>
</dbReference>
<feature type="domain" description="SGNH hydrolase-type esterase" evidence="1">
    <location>
        <begin position="7"/>
        <end position="94"/>
    </location>
</feature>
<dbReference type="AlphaFoldDB" id="A0A0G0JH66"/>
<dbReference type="STRING" id="1619046.US42_C0009G0051"/>
<sequence>METRISIFGDSITWGAWDPENGGWVAQLRRYFETNENYEVDVYNLGVSGDTTNDLLIRFNTECLARNRHPQIIIFAIGINDSQYINATDNPRTPIEKFQNNLVE</sequence>
<dbReference type="PANTHER" id="PTHR30383:SF5">
    <property type="entry name" value="SGNH HYDROLASE-TYPE ESTERASE DOMAIN-CONTAINING PROTEIN"/>
    <property type="match status" value="1"/>
</dbReference>
<accession>A0A0G0JH66</accession>
<reference evidence="2 3" key="1">
    <citation type="journal article" date="2015" name="Nature">
        <title>rRNA introns, odd ribosomes, and small enigmatic genomes across a large radiation of phyla.</title>
        <authorList>
            <person name="Brown C.T."/>
            <person name="Hug L.A."/>
            <person name="Thomas B.C."/>
            <person name="Sharon I."/>
            <person name="Castelle C.J."/>
            <person name="Singh A."/>
            <person name="Wilkins M.J."/>
            <person name="Williams K.H."/>
            <person name="Banfield J.F."/>
        </authorList>
    </citation>
    <scope>NUCLEOTIDE SEQUENCE [LARGE SCALE GENOMIC DNA]</scope>
</reference>
<dbReference type="Gene3D" id="3.40.50.1110">
    <property type="entry name" value="SGNH hydrolase"/>
    <property type="match status" value="1"/>
</dbReference>
<comment type="caution">
    <text evidence="2">The sequence shown here is derived from an EMBL/GenBank/DDBJ whole genome shotgun (WGS) entry which is preliminary data.</text>
</comment>
<dbReference type="GO" id="GO:0004622">
    <property type="term" value="F:phosphatidylcholine lysophospholipase activity"/>
    <property type="evidence" value="ECO:0007669"/>
    <property type="project" value="TreeGrafter"/>
</dbReference>
<dbReference type="Proteomes" id="UP000034849">
    <property type="component" value="Unassembled WGS sequence"/>
</dbReference>
<evidence type="ECO:0000313" key="2">
    <source>
        <dbReference type="EMBL" id="KKQ27461.1"/>
    </source>
</evidence>